<comment type="caution">
    <text evidence="6">The sequence shown here is derived from an EMBL/GenBank/DDBJ whole genome shotgun (WGS) entry which is preliminary data.</text>
</comment>
<dbReference type="InterPro" id="IPR001647">
    <property type="entry name" value="HTH_TetR"/>
</dbReference>
<dbReference type="PANTHER" id="PTHR30055">
    <property type="entry name" value="HTH-TYPE TRANSCRIPTIONAL REGULATOR RUTR"/>
    <property type="match status" value="1"/>
</dbReference>
<feature type="domain" description="HTH tetR-type" evidence="5">
    <location>
        <begin position="5"/>
        <end position="65"/>
    </location>
</feature>
<gene>
    <name evidence="6" type="ORF">ACFO60_12330</name>
</gene>
<accession>A0ABV9CFU8</accession>
<dbReference type="Gene3D" id="1.10.10.60">
    <property type="entry name" value="Homeodomain-like"/>
    <property type="match status" value="1"/>
</dbReference>
<dbReference type="Pfam" id="PF13305">
    <property type="entry name" value="TetR_C_33"/>
    <property type="match status" value="1"/>
</dbReference>
<dbReference type="PANTHER" id="PTHR30055:SF151">
    <property type="entry name" value="TRANSCRIPTIONAL REGULATORY PROTEIN"/>
    <property type="match status" value="1"/>
</dbReference>
<keyword evidence="7" id="KW-1185">Reference proteome</keyword>
<dbReference type="Proteomes" id="UP001596004">
    <property type="component" value="Unassembled WGS sequence"/>
</dbReference>
<dbReference type="SUPFAM" id="SSF46689">
    <property type="entry name" value="Homeodomain-like"/>
    <property type="match status" value="1"/>
</dbReference>
<keyword evidence="2 4" id="KW-0238">DNA-binding</keyword>
<evidence type="ECO:0000256" key="4">
    <source>
        <dbReference type="PROSITE-ProRule" id="PRU00335"/>
    </source>
</evidence>
<dbReference type="SUPFAM" id="SSF48498">
    <property type="entry name" value="Tetracyclin repressor-like, C-terminal domain"/>
    <property type="match status" value="1"/>
</dbReference>
<evidence type="ECO:0000313" key="7">
    <source>
        <dbReference type="Proteomes" id="UP001596004"/>
    </source>
</evidence>
<evidence type="ECO:0000259" key="5">
    <source>
        <dbReference type="PROSITE" id="PS50977"/>
    </source>
</evidence>
<keyword evidence="1" id="KW-0805">Transcription regulation</keyword>
<keyword evidence="3" id="KW-0804">Transcription</keyword>
<evidence type="ECO:0000256" key="3">
    <source>
        <dbReference type="ARBA" id="ARBA00023163"/>
    </source>
</evidence>
<evidence type="ECO:0000256" key="1">
    <source>
        <dbReference type="ARBA" id="ARBA00023015"/>
    </source>
</evidence>
<dbReference type="InterPro" id="IPR050109">
    <property type="entry name" value="HTH-type_TetR-like_transc_reg"/>
</dbReference>
<evidence type="ECO:0000313" key="6">
    <source>
        <dbReference type="EMBL" id="MFC4531555.1"/>
    </source>
</evidence>
<organism evidence="6 7">
    <name type="scientific">Sphaerisporangium dianthi</name>
    <dbReference type="NCBI Taxonomy" id="1436120"/>
    <lineage>
        <taxon>Bacteria</taxon>
        <taxon>Bacillati</taxon>
        <taxon>Actinomycetota</taxon>
        <taxon>Actinomycetes</taxon>
        <taxon>Streptosporangiales</taxon>
        <taxon>Streptosporangiaceae</taxon>
        <taxon>Sphaerisporangium</taxon>
    </lineage>
</organism>
<feature type="DNA-binding region" description="H-T-H motif" evidence="4">
    <location>
        <begin position="28"/>
        <end position="47"/>
    </location>
</feature>
<sequence length="194" mass="20255">MARAGLSPDAVVDIALRIIDEEGTAAVTLSAVAARAGVATPSLYKHVRNLAELNDLVTVRVMDELADRLREALLGRSGDQALRALMDAYRAYVVANPGRYAAMIQTAPPEGSARAKAGETLVEILLAALRGYGLEGADAIHAVRCLRAAAHGFAVLESADGFGLPVGLDDTYDLLIHMITAGLPKPPPSQGSTS</sequence>
<evidence type="ECO:0000256" key="2">
    <source>
        <dbReference type="ARBA" id="ARBA00023125"/>
    </source>
</evidence>
<dbReference type="Gene3D" id="1.10.357.10">
    <property type="entry name" value="Tetracycline Repressor, domain 2"/>
    <property type="match status" value="1"/>
</dbReference>
<dbReference type="Pfam" id="PF00440">
    <property type="entry name" value="TetR_N"/>
    <property type="match status" value="1"/>
</dbReference>
<name>A0ABV9CFU8_9ACTN</name>
<dbReference type="InterPro" id="IPR025996">
    <property type="entry name" value="MT1864/Rv1816-like_C"/>
</dbReference>
<dbReference type="PROSITE" id="PS50977">
    <property type="entry name" value="HTH_TETR_2"/>
    <property type="match status" value="1"/>
</dbReference>
<protein>
    <submittedName>
        <fullName evidence="6">TetR/AcrR family transcriptional regulator</fullName>
    </submittedName>
</protein>
<dbReference type="InterPro" id="IPR036271">
    <property type="entry name" value="Tet_transcr_reg_TetR-rel_C_sf"/>
</dbReference>
<dbReference type="RefSeq" id="WP_380840182.1">
    <property type="nucleotide sequence ID" value="NZ_JBHSFP010000006.1"/>
</dbReference>
<reference evidence="7" key="1">
    <citation type="journal article" date="2019" name="Int. J. Syst. Evol. Microbiol.">
        <title>The Global Catalogue of Microorganisms (GCM) 10K type strain sequencing project: providing services to taxonomists for standard genome sequencing and annotation.</title>
        <authorList>
            <consortium name="The Broad Institute Genomics Platform"/>
            <consortium name="The Broad Institute Genome Sequencing Center for Infectious Disease"/>
            <person name="Wu L."/>
            <person name="Ma J."/>
        </authorList>
    </citation>
    <scope>NUCLEOTIDE SEQUENCE [LARGE SCALE GENOMIC DNA]</scope>
    <source>
        <strain evidence="7">CGMCC 4.7132</strain>
    </source>
</reference>
<dbReference type="EMBL" id="JBHSFP010000006">
    <property type="protein sequence ID" value="MFC4531555.1"/>
    <property type="molecule type" value="Genomic_DNA"/>
</dbReference>
<proteinExistence type="predicted"/>
<dbReference type="InterPro" id="IPR009057">
    <property type="entry name" value="Homeodomain-like_sf"/>
</dbReference>